<evidence type="ECO:0000313" key="1">
    <source>
        <dbReference type="EMBL" id="MDV0442793.1"/>
    </source>
</evidence>
<name>A0AAE4MFH2_9EURY</name>
<reference evidence="1 2" key="1">
    <citation type="submission" date="2023-06" db="EMBL/GenBank/DDBJ databases">
        <title>Genome sequence of Methancorpusculaceae sp. Cs1.</title>
        <authorList>
            <person name="Protasov E."/>
            <person name="Platt K."/>
            <person name="Poehlein A."/>
            <person name="Daniel R."/>
            <person name="Brune A."/>
        </authorList>
    </citation>
    <scope>NUCLEOTIDE SEQUENCE [LARGE SCALE GENOMIC DNA]</scope>
    <source>
        <strain evidence="1 2">Cs1</strain>
    </source>
</reference>
<accession>A0AAE4MFH2</accession>
<keyword evidence="2" id="KW-1185">Reference proteome</keyword>
<comment type="caution">
    <text evidence="1">The sequence shown here is derived from an EMBL/GenBank/DDBJ whole genome shotgun (WGS) entry which is preliminary data.</text>
</comment>
<proteinExistence type="predicted"/>
<dbReference type="EMBL" id="JAWDKB010000001">
    <property type="protein sequence ID" value="MDV0442793.1"/>
    <property type="molecule type" value="Genomic_DNA"/>
</dbReference>
<sequence length="79" mass="7981">MQRSTMKKVFTHTTPALGTGALGILPAAVVGIDLASDESGNAIADALALDGGDLGDNLLVVIEAVVEALSVLFHKGDAH</sequence>
<gene>
    <name evidence="1" type="ORF">McpCs1_01380</name>
</gene>
<protein>
    <submittedName>
        <fullName evidence="1">Uncharacterized protein</fullName>
    </submittedName>
</protein>
<dbReference type="Proteomes" id="UP001283212">
    <property type="component" value="Unassembled WGS sequence"/>
</dbReference>
<evidence type="ECO:0000313" key="2">
    <source>
        <dbReference type="Proteomes" id="UP001283212"/>
    </source>
</evidence>
<organism evidence="1 2">
    <name type="scientific">Methanorbis rubei</name>
    <dbReference type="NCBI Taxonomy" id="3028300"/>
    <lineage>
        <taxon>Archaea</taxon>
        <taxon>Methanobacteriati</taxon>
        <taxon>Methanobacteriota</taxon>
        <taxon>Stenosarchaea group</taxon>
        <taxon>Methanomicrobia</taxon>
        <taxon>Methanomicrobiales</taxon>
        <taxon>Methanocorpusculaceae</taxon>
        <taxon>Methanorbis</taxon>
    </lineage>
</organism>
<dbReference type="AlphaFoldDB" id="A0AAE4MFH2"/>